<dbReference type="GO" id="GO:0006355">
    <property type="term" value="P:regulation of DNA-templated transcription"/>
    <property type="evidence" value="ECO:0007669"/>
    <property type="project" value="InterPro"/>
</dbReference>
<keyword evidence="2" id="KW-1185">Reference proteome</keyword>
<dbReference type="AlphaFoldDB" id="A0AAD5T085"/>
<organism evidence="1 2">
    <name type="scientific">Physocladia obscura</name>
    <dbReference type="NCBI Taxonomy" id="109957"/>
    <lineage>
        <taxon>Eukaryota</taxon>
        <taxon>Fungi</taxon>
        <taxon>Fungi incertae sedis</taxon>
        <taxon>Chytridiomycota</taxon>
        <taxon>Chytridiomycota incertae sedis</taxon>
        <taxon>Chytridiomycetes</taxon>
        <taxon>Chytridiales</taxon>
        <taxon>Chytriomycetaceae</taxon>
        <taxon>Physocladia</taxon>
    </lineage>
</organism>
<dbReference type="Gene3D" id="3.30.50.10">
    <property type="entry name" value="Erythroid Transcription Factor GATA-1, subunit A"/>
    <property type="match status" value="1"/>
</dbReference>
<gene>
    <name evidence="1" type="ORF">HK100_012824</name>
</gene>
<evidence type="ECO:0000313" key="2">
    <source>
        <dbReference type="Proteomes" id="UP001211907"/>
    </source>
</evidence>
<dbReference type="EMBL" id="JADGJH010000970">
    <property type="protein sequence ID" value="KAJ3120392.1"/>
    <property type="molecule type" value="Genomic_DNA"/>
</dbReference>
<evidence type="ECO:0000313" key="1">
    <source>
        <dbReference type="EMBL" id="KAJ3120392.1"/>
    </source>
</evidence>
<evidence type="ECO:0008006" key="3">
    <source>
        <dbReference type="Google" id="ProtNLM"/>
    </source>
</evidence>
<dbReference type="GO" id="GO:0008270">
    <property type="term" value="F:zinc ion binding"/>
    <property type="evidence" value="ECO:0007669"/>
    <property type="project" value="InterPro"/>
</dbReference>
<protein>
    <recommendedName>
        <fullName evidence="3">GATA-type domain-containing protein</fullName>
    </recommendedName>
</protein>
<dbReference type="InterPro" id="IPR013088">
    <property type="entry name" value="Znf_NHR/GATA"/>
</dbReference>
<name>A0AAD5T085_9FUNG</name>
<sequence>MQTIFSGEVVDEMNFAFPLQSANIDTSFLAQLEGENLSSIFDQNSNLEAPNSCTDTQNQLCKETIDANIFEHAQTQPALASFSQTIESLSNCFENVDSYSHQQKPRKKQKKPKSAFTTDAVKPGDQWKCIQCGAGEADTPLKRKGPDKKRNYCNACYVRWRVKVERSERGSARPVFATSSVFPINAIRNPSVIIAQKQSGESNLNSFSNVIPSTTNEDFLNLHRFRFSDGLLANTASQEGTIATLKSPKQHLDSSNFTSPFVSAGSAKITLNQSANENSINIQNFNSPYYPNYEWNNITRCATDKFGQDRMLDFTPSPLDPFDGIQNQSFLQWSLGLSSQDSIFENQKALLTAAAAVASNHHASTLGVPLDMMSWAEQTINYNAMSLQNSPSQKNQSMLQFQSGNSFLEPPAASYLPCMGATGDMTEISGQFNKTCTILGGIDNGNKSTKGDDNDNVIGTYAAADPTYFPVFDGSTTEIDYNQLLGYGADVSFDAALEYEGKIDASSTHEFLHGTGFSVAGEEYHHNHGYHYEPVSQFLLREGYDFESSML</sequence>
<proteinExistence type="predicted"/>
<accession>A0AAD5T085</accession>
<reference evidence="1" key="1">
    <citation type="submission" date="2020-05" db="EMBL/GenBank/DDBJ databases">
        <title>Phylogenomic resolution of chytrid fungi.</title>
        <authorList>
            <person name="Stajich J.E."/>
            <person name="Amses K."/>
            <person name="Simmons R."/>
            <person name="Seto K."/>
            <person name="Myers J."/>
            <person name="Bonds A."/>
            <person name="Quandt C.A."/>
            <person name="Barry K."/>
            <person name="Liu P."/>
            <person name="Grigoriev I."/>
            <person name="Longcore J.E."/>
            <person name="James T.Y."/>
        </authorList>
    </citation>
    <scope>NUCLEOTIDE SEQUENCE</scope>
    <source>
        <strain evidence="1">JEL0513</strain>
    </source>
</reference>
<comment type="caution">
    <text evidence="1">The sequence shown here is derived from an EMBL/GenBank/DDBJ whole genome shotgun (WGS) entry which is preliminary data.</text>
</comment>
<dbReference type="Proteomes" id="UP001211907">
    <property type="component" value="Unassembled WGS sequence"/>
</dbReference>